<dbReference type="RefSeq" id="WP_094198745.1">
    <property type="nucleotide sequence ID" value="NZ_NBIM01000001.1"/>
</dbReference>
<organism evidence="2 3">
    <name type="scientific">Oceanimonas doudoroffii</name>
    <dbReference type="NCBI Taxonomy" id="84158"/>
    <lineage>
        <taxon>Bacteria</taxon>
        <taxon>Pseudomonadati</taxon>
        <taxon>Pseudomonadota</taxon>
        <taxon>Gammaproteobacteria</taxon>
        <taxon>Aeromonadales</taxon>
        <taxon>Aeromonadaceae</taxon>
        <taxon>Oceanimonas</taxon>
    </lineage>
</organism>
<dbReference type="Pfam" id="PF12680">
    <property type="entry name" value="SnoaL_2"/>
    <property type="match status" value="1"/>
</dbReference>
<dbReference type="SUPFAM" id="SSF54427">
    <property type="entry name" value="NTF2-like"/>
    <property type="match status" value="1"/>
</dbReference>
<evidence type="ECO:0000259" key="1">
    <source>
        <dbReference type="Pfam" id="PF12680"/>
    </source>
</evidence>
<keyword evidence="3" id="KW-1185">Reference proteome</keyword>
<gene>
    <name evidence="2" type="ORF">B6S08_00055</name>
</gene>
<dbReference type="InterPro" id="IPR037401">
    <property type="entry name" value="SnoaL-like"/>
</dbReference>
<feature type="domain" description="SnoaL-like" evidence="1">
    <location>
        <begin position="10"/>
        <end position="105"/>
    </location>
</feature>
<dbReference type="EMBL" id="NBIM01000001">
    <property type="protein sequence ID" value="OXY81966.1"/>
    <property type="molecule type" value="Genomic_DNA"/>
</dbReference>
<dbReference type="OrthoDB" id="1115105at2"/>
<dbReference type="Proteomes" id="UP000242757">
    <property type="component" value="Unassembled WGS sequence"/>
</dbReference>
<dbReference type="Gene3D" id="3.10.450.50">
    <property type="match status" value="1"/>
</dbReference>
<dbReference type="AlphaFoldDB" id="A0A233RF21"/>
<comment type="caution">
    <text evidence="2">The sequence shown here is derived from an EMBL/GenBank/DDBJ whole genome shotgun (WGS) entry which is preliminary data.</text>
</comment>
<sequence>MSPALSAFCRLYRRLSPAELQGLRHVYSKDVLFADPAHDIRGIESLVAYFEGLFTRVQQCRFDIIQVMEQDGEAYVRWEMHFVHPRLNGGRPVTVPGVSHLCFADSIYYHRDFFDLGAMLYEQLPLLGKGIRALKRRLNS</sequence>
<accession>A0A233RF21</accession>
<dbReference type="InterPro" id="IPR032710">
    <property type="entry name" value="NTF2-like_dom_sf"/>
</dbReference>
<name>A0A233RF21_9GAMM</name>
<evidence type="ECO:0000313" key="2">
    <source>
        <dbReference type="EMBL" id="OXY81966.1"/>
    </source>
</evidence>
<protein>
    <submittedName>
        <fullName evidence="2">Transcriptional regulator</fullName>
    </submittedName>
</protein>
<reference evidence="2 3" key="1">
    <citation type="submission" date="2017-08" db="EMBL/GenBank/DDBJ databases">
        <title>A Genome Sequence of Oceanimonas doudoroffii ATCC 27123T.</title>
        <authorList>
            <person name="Brennan M.A."/>
            <person name="Maclea K.S."/>
            <person name="Mcclelland W.D."/>
            <person name="Trachtenberg A.M."/>
        </authorList>
    </citation>
    <scope>NUCLEOTIDE SEQUENCE [LARGE SCALE GENOMIC DNA]</scope>
    <source>
        <strain evidence="2 3">ATCC 27123</strain>
    </source>
</reference>
<proteinExistence type="predicted"/>
<evidence type="ECO:0000313" key="3">
    <source>
        <dbReference type="Proteomes" id="UP000242757"/>
    </source>
</evidence>